<accession>A0ABY6V493</accession>
<feature type="compositionally biased region" description="Basic and acidic residues" evidence="1">
    <location>
        <begin position="15"/>
        <end position="27"/>
    </location>
</feature>
<sequence length="149" mass="17360">MLDLDAFDRLCDIKDGEKPSPWHERLVAKQPTTINNEEVSKLDQNTHQDELDREPAEHPELKRHDAAVDEEKMEEELRHVIHLDRVEDFASEPEWIKECDFLMDGLDQQMEEIALRRLEAAKKQGWGRWAMAAAAILACMSILRELASW</sequence>
<protein>
    <submittedName>
        <fullName evidence="2">Uncharacterized protein</fullName>
    </submittedName>
</protein>
<feature type="region of interest" description="Disordered" evidence="1">
    <location>
        <begin position="15"/>
        <end position="68"/>
    </location>
</feature>
<proteinExistence type="predicted"/>
<dbReference type="EMBL" id="CABFNS010000936">
    <property type="protein sequence ID" value="VUC37102.1"/>
    <property type="molecule type" value="Genomic_DNA"/>
</dbReference>
<reference evidence="2 3" key="1">
    <citation type="submission" date="2019-06" db="EMBL/GenBank/DDBJ databases">
        <authorList>
            <person name="Broberg M."/>
        </authorList>
    </citation>
    <scope>NUCLEOTIDE SEQUENCE [LARGE SCALE GENOMIC DNA]</scope>
</reference>
<gene>
    <name evidence="2" type="ORF">CLO192961_LOCUS462870</name>
</gene>
<evidence type="ECO:0000313" key="2">
    <source>
        <dbReference type="EMBL" id="VUC37102.1"/>
    </source>
</evidence>
<evidence type="ECO:0000256" key="1">
    <source>
        <dbReference type="SAM" id="MobiDB-lite"/>
    </source>
</evidence>
<feature type="compositionally biased region" description="Basic and acidic residues" evidence="1">
    <location>
        <begin position="38"/>
        <end position="68"/>
    </location>
</feature>
<keyword evidence="3" id="KW-1185">Reference proteome</keyword>
<name>A0ABY6V493_BIOOC</name>
<dbReference type="Proteomes" id="UP000766486">
    <property type="component" value="Unassembled WGS sequence"/>
</dbReference>
<evidence type="ECO:0000313" key="3">
    <source>
        <dbReference type="Proteomes" id="UP000766486"/>
    </source>
</evidence>
<organism evidence="2 3">
    <name type="scientific">Bionectria ochroleuca</name>
    <name type="common">Gliocladium roseum</name>
    <dbReference type="NCBI Taxonomy" id="29856"/>
    <lineage>
        <taxon>Eukaryota</taxon>
        <taxon>Fungi</taxon>
        <taxon>Dikarya</taxon>
        <taxon>Ascomycota</taxon>
        <taxon>Pezizomycotina</taxon>
        <taxon>Sordariomycetes</taxon>
        <taxon>Hypocreomycetidae</taxon>
        <taxon>Hypocreales</taxon>
        <taxon>Bionectriaceae</taxon>
        <taxon>Clonostachys</taxon>
    </lineage>
</organism>
<comment type="caution">
    <text evidence="2">The sequence shown here is derived from an EMBL/GenBank/DDBJ whole genome shotgun (WGS) entry which is preliminary data.</text>
</comment>